<evidence type="ECO:0000313" key="3">
    <source>
        <dbReference type="Proteomes" id="UP000002596"/>
    </source>
</evidence>
<evidence type="ECO:0000313" key="2">
    <source>
        <dbReference type="EMBL" id="ABM30726.1"/>
    </source>
</evidence>
<dbReference type="NCBIfam" id="NF041357">
    <property type="entry name" value="XopU"/>
    <property type="match status" value="1"/>
</dbReference>
<sequence>MIPRTAGNSAPYRPQARRAEPHEPAGSTTPAQDDGALSGPSMDALRRALPARATASGARRRHAGVLPPRAVLPFHVPQPPCISSAMLENPAAPHAADHEDGSDESDFQVIADDGPAARVAAQRTAFIARAVEQAGSERDISAMVRLADAAASQAAALQRLPGTADVIRALGGYRVPPEFQQLHRRLLDAAIAWRAAGEQYGAAQAIFRKLHPGADADDARIHAAQAACEAAERQLLARHQVLGAARRSRFHPALNSRLQADIQAHLVQCLRQACDYVDADAAAGPGTPPRYELDIVLCRELAGMTRAAALRLEHLQTGAMSVPEFPELPAADRELRQKEWTSRFTADAEALEAMARRLRAAWGDVLPDTLPETQAAADALRAAPSKAVRAPAWREASLRRSFGLLLDSLGPLRSQAESAAAESGLLPGLRQLERLRRLCNLLHTAASLPRVLERSLDQWTAAEREGSAATVATLRERATAQAQAHEREAQALLDEAFLALWQSGAALLGAAGRSGFPGEVPALDLSQLASWARAAGALLKALPLPAAAEGIGGAEGRLPKETRLQGFFALANACELLGPPPAGTLPAMQRAERLRAVARSALAAAQGAMAEPLRTLARQCDAAHVRCLSAAVRTHAADVSRLFAQSRPTLEEAADRLGAELLQGWDFAFMPALVPEGEAAQATVTHAHSADGAPAESGLLESLRSIAREVDALHRPSIPRPQEMPPEDVQAHLGAKATLDAMACAARASCTLLALWQEIPSLLLPASVSSRTSRAAEFAQRAISVDLDAPAPAAEHAAGTDAKSALSLAREVRRRGLQMNTALKVMQHVFQARSNALQRVQDLRRLSPAKLNSKVEAIQSPFASAARLVSDREAALQSEIQGDESERARSERQRLTDWCAMLDWRMRLESMLVVSRIYAAVQNKEIEGAVPGSRLALGLQMNRTTLHELVTQLTDQNKTALQLQPLRENRPLMGAALGASLAAIRQLKDCDERTQALALPGKPGAGGSRAGAGGSKQGGQRRGAP</sequence>
<accession>A1TID8</accession>
<reference evidence="2" key="1">
    <citation type="submission" date="2006-12" db="EMBL/GenBank/DDBJ databases">
        <title>Complete sequence of Acidovorax avenae subsp. citrulli AAC00-1.</title>
        <authorList>
            <consortium name="US DOE Joint Genome Institute"/>
            <person name="Copeland A."/>
            <person name="Lucas S."/>
            <person name="Lapidus A."/>
            <person name="Barry K."/>
            <person name="Detter J.C."/>
            <person name="Glavina del Rio T."/>
            <person name="Dalin E."/>
            <person name="Tice H."/>
            <person name="Pitluck S."/>
            <person name="Kiss H."/>
            <person name="Brettin T."/>
            <person name="Bruce D."/>
            <person name="Han C."/>
            <person name="Tapia R."/>
            <person name="Gilna P."/>
            <person name="Schmutz J."/>
            <person name="Larimer F."/>
            <person name="Land M."/>
            <person name="Hauser L."/>
            <person name="Kyrpides N."/>
            <person name="Kim E."/>
            <person name="Stahl D."/>
            <person name="Richardson P."/>
        </authorList>
    </citation>
    <scope>NUCLEOTIDE SEQUENCE</scope>
    <source>
        <strain evidence="2">AAC00-1</strain>
    </source>
</reference>
<feature type="compositionally biased region" description="Gly residues" evidence="1">
    <location>
        <begin position="1003"/>
        <end position="1025"/>
    </location>
</feature>
<gene>
    <name evidence="2" type="ordered locus">Aave_0114</name>
</gene>
<dbReference type="EMBL" id="CP000512">
    <property type="protein sequence ID" value="ABM30726.1"/>
    <property type="molecule type" value="Genomic_DNA"/>
</dbReference>
<dbReference type="eggNOG" id="ENOG5033S1Y">
    <property type="taxonomic scope" value="Bacteria"/>
</dbReference>
<dbReference type="Proteomes" id="UP000002596">
    <property type="component" value="Chromosome"/>
</dbReference>
<feature type="region of interest" description="Disordered" evidence="1">
    <location>
        <begin position="1"/>
        <end position="44"/>
    </location>
</feature>
<keyword evidence="2" id="KW-0808">Transferase</keyword>
<protein>
    <submittedName>
        <fullName evidence="2">CheA signal transduction histidine kinase</fullName>
    </submittedName>
</protein>
<dbReference type="GO" id="GO:0016301">
    <property type="term" value="F:kinase activity"/>
    <property type="evidence" value="ECO:0007669"/>
    <property type="project" value="UniProtKB-KW"/>
</dbReference>
<dbReference type="KEGG" id="aav:Aave_0114"/>
<proteinExistence type="predicted"/>
<organism evidence="2 3">
    <name type="scientific">Paracidovorax citrulli (strain AAC00-1)</name>
    <name type="common">Acidovorax citrulli</name>
    <dbReference type="NCBI Taxonomy" id="397945"/>
    <lineage>
        <taxon>Bacteria</taxon>
        <taxon>Pseudomonadati</taxon>
        <taxon>Pseudomonadota</taxon>
        <taxon>Betaproteobacteria</taxon>
        <taxon>Burkholderiales</taxon>
        <taxon>Comamonadaceae</taxon>
        <taxon>Paracidovorax</taxon>
    </lineage>
</organism>
<name>A1TID8_PARC0</name>
<dbReference type="AlphaFoldDB" id="A1TID8"/>
<feature type="region of interest" description="Disordered" evidence="1">
    <location>
        <begin position="996"/>
        <end position="1025"/>
    </location>
</feature>
<evidence type="ECO:0000256" key="1">
    <source>
        <dbReference type="SAM" id="MobiDB-lite"/>
    </source>
</evidence>
<keyword evidence="2" id="KW-0418">Kinase</keyword>
<dbReference type="HOGENOM" id="CLU_302669_0_0_4"/>